<evidence type="ECO:0000313" key="1">
    <source>
        <dbReference type="EMBL" id="GAF88610.1"/>
    </source>
</evidence>
<name>X0UJD8_9ZZZZ</name>
<sequence length="145" mass="16368">MDIDGEFLTKLRDAMLDSVVKYPMFPWPGPPEGMEAKPSSSYMGEHACMRRAFLQILARTHPDDVEVLERTGDMQVPAQRGWALEDTLRHWLGLAKVDDLIIDIHHFDDAVLGPGARYFGHPDDWLEISVEEPLPASSPYKSIGH</sequence>
<gene>
    <name evidence="1" type="ORF">S01H1_25308</name>
</gene>
<protein>
    <submittedName>
        <fullName evidence="1">Uncharacterized protein</fullName>
    </submittedName>
</protein>
<feature type="non-terminal residue" evidence="1">
    <location>
        <position position="145"/>
    </location>
</feature>
<dbReference type="AlphaFoldDB" id="X0UJD8"/>
<comment type="caution">
    <text evidence="1">The sequence shown here is derived from an EMBL/GenBank/DDBJ whole genome shotgun (WGS) entry which is preliminary data.</text>
</comment>
<reference evidence="1" key="1">
    <citation type="journal article" date="2014" name="Front. Microbiol.">
        <title>High frequency of phylogenetically diverse reductive dehalogenase-homologous genes in deep subseafloor sedimentary metagenomes.</title>
        <authorList>
            <person name="Kawai M."/>
            <person name="Futagami T."/>
            <person name="Toyoda A."/>
            <person name="Takaki Y."/>
            <person name="Nishi S."/>
            <person name="Hori S."/>
            <person name="Arai W."/>
            <person name="Tsubouchi T."/>
            <person name="Morono Y."/>
            <person name="Uchiyama I."/>
            <person name="Ito T."/>
            <person name="Fujiyama A."/>
            <person name="Inagaki F."/>
            <person name="Takami H."/>
        </authorList>
    </citation>
    <scope>NUCLEOTIDE SEQUENCE</scope>
    <source>
        <strain evidence="1">Expedition CK06-06</strain>
    </source>
</reference>
<dbReference type="EMBL" id="BARS01015271">
    <property type="protein sequence ID" value="GAF88610.1"/>
    <property type="molecule type" value="Genomic_DNA"/>
</dbReference>
<organism evidence="1">
    <name type="scientific">marine sediment metagenome</name>
    <dbReference type="NCBI Taxonomy" id="412755"/>
    <lineage>
        <taxon>unclassified sequences</taxon>
        <taxon>metagenomes</taxon>
        <taxon>ecological metagenomes</taxon>
    </lineage>
</organism>
<accession>X0UJD8</accession>
<proteinExistence type="predicted"/>